<dbReference type="AlphaFoldDB" id="A0A370HS30"/>
<organism evidence="2 3">
    <name type="scientific">Nocardia pseudobrasiliensis</name>
    <dbReference type="NCBI Taxonomy" id="45979"/>
    <lineage>
        <taxon>Bacteria</taxon>
        <taxon>Bacillati</taxon>
        <taxon>Actinomycetota</taxon>
        <taxon>Actinomycetes</taxon>
        <taxon>Mycobacteriales</taxon>
        <taxon>Nocardiaceae</taxon>
        <taxon>Nocardia</taxon>
    </lineage>
</organism>
<sequence>MTPEPVHTSAPPRGPWFGPTSFRTASIAMCVNVFPVLIVSYLIVVLGVVYAVELIAVPVLCAMRGRARQIGTGLGVSLVGTLACFVLPPALAALFGQ</sequence>
<keyword evidence="3" id="KW-1185">Reference proteome</keyword>
<feature type="transmembrane region" description="Helical" evidence="1">
    <location>
        <begin position="38"/>
        <end position="62"/>
    </location>
</feature>
<keyword evidence="1" id="KW-1133">Transmembrane helix</keyword>
<protein>
    <submittedName>
        <fullName evidence="2">Uncharacterized protein</fullName>
    </submittedName>
</protein>
<proteinExistence type="predicted"/>
<dbReference type="EMBL" id="QQBC01000014">
    <property type="protein sequence ID" value="RDI61343.1"/>
    <property type="molecule type" value="Genomic_DNA"/>
</dbReference>
<name>A0A370HS30_9NOCA</name>
<reference evidence="2 3" key="1">
    <citation type="submission" date="2018-07" db="EMBL/GenBank/DDBJ databases">
        <title>Genomic Encyclopedia of Type Strains, Phase IV (KMG-IV): sequencing the most valuable type-strain genomes for metagenomic binning, comparative biology and taxonomic classification.</title>
        <authorList>
            <person name="Goeker M."/>
        </authorList>
    </citation>
    <scope>NUCLEOTIDE SEQUENCE [LARGE SCALE GENOMIC DNA]</scope>
    <source>
        <strain evidence="2 3">DSM 44290</strain>
    </source>
</reference>
<evidence type="ECO:0000256" key="1">
    <source>
        <dbReference type="SAM" id="Phobius"/>
    </source>
</evidence>
<evidence type="ECO:0000313" key="3">
    <source>
        <dbReference type="Proteomes" id="UP000254869"/>
    </source>
</evidence>
<accession>A0A370HS30</accession>
<evidence type="ECO:0000313" key="2">
    <source>
        <dbReference type="EMBL" id="RDI61343.1"/>
    </source>
</evidence>
<feature type="transmembrane region" description="Helical" evidence="1">
    <location>
        <begin position="74"/>
        <end position="95"/>
    </location>
</feature>
<keyword evidence="1" id="KW-0472">Membrane</keyword>
<dbReference type="Proteomes" id="UP000254869">
    <property type="component" value="Unassembled WGS sequence"/>
</dbReference>
<comment type="caution">
    <text evidence="2">The sequence shown here is derived from an EMBL/GenBank/DDBJ whole genome shotgun (WGS) entry which is preliminary data.</text>
</comment>
<keyword evidence="1" id="KW-0812">Transmembrane</keyword>
<gene>
    <name evidence="2" type="ORF">DFR76_11468</name>
</gene>
<dbReference type="RefSeq" id="WP_068005784.1">
    <property type="nucleotide sequence ID" value="NZ_QQBC01000014.1"/>
</dbReference>
<dbReference type="STRING" id="1210086.GCA_001613105_06462"/>